<dbReference type="InterPro" id="IPR021889">
    <property type="entry name" value="DUF3500"/>
</dbReference>
<dbReference type="AlphaFoldDB" id="A0A1H9EBZ0"/>
<organism evidence="1 2">
    <name type="scientific">Neolewinella agarilytica</name>
    <dbReference type="NCBI Taxonomy" id="478744"/>
    <lineage>
        <taxon>Bacteria</taxon>
        <taxon>Pseudomonadati</taxon>
        <taxon>Bacteroidota</taxon>
        <taxon>Saprospiria</taxon>
        <taxon>Saprospirales</taxon>
        <taxon>Lewinellaceae</taxon>
        <taxon>Neolewinella</taxon>
    </lineage>
</organism>
<dbReference type="RefSeq" id="WP_090167055.1">
    <property type="nucleotide sequence ID" value="NZ_FOFB01000007.1"/>
</dbReference>
<dbReference type="EMBL" id="FOFB01000007">
    <property type="protein sequence ID" value="SEQ23149.1"/>
    <property type="molecule type" value="Genomic_DNA"/>
</dbReference>
<dbReference type="STRING" id="478744.SAMN05444359_10721"/>
<reference evidence="2" key="1">
    <citation type="submission" date="2016-10" db="EMBL/GenBank/DDBJ databases">
        <authorList>
            <person name="Varghese N."/>
            <person name="Submissions S."/>
        </authorList>
    </citation>
    <scope>NUCLEOTIDE SEQUENCE [LARGE SCALE GENOMIC DNA]</scope>
    <source>
        <strain evidence="2">DSM 24740</strain>
    </source>
</reference>
<dbReference type="InParanoid" id="A0A1H9EBZ0"/>
<dbReference type="Pfam" id="PF12006">
    <property type="entry name" value="DUF3500"/>
    <property type="match status" value="1"/>
</dbReference>
<name>A0A1H9EBZ0_9BACT</name>
<dbReference type="PANTHER" id="PTHR37489">
    <property type="entry name" value="DUF3500 DOMAIN-CONTAINING PROTEIN"/>
    <property type="match status" value="1"/>
</dbReference>
<evidence type="ECO:0008006" key="3">
    <source>
        <dbReference type="Google" id="ProtNLM"/>
    </source>
</evidence>
<evidence type="ECO:0000313" key="1">
    <source>
        <dbReference type="EMBL" id="SEQ23149.1"/>
    </source>
</evidence>
<sequence>MGHYIIATISIITLLSSCGADKQVEDVQSCDSSLLSEPSTVPEIVELRNSMLEFRASLSEDILSEGTTCLESERLYLWHNTPANARGERDGITFGDLDAEQLGKFRSLMQLFLSADGYKKVNDITVLSEGWLNNVKSDIWNTDFYSIDMFGTPESAGSWGVQLDGHHCVVNFLVDGDNVSIVPAFLGGEPAKGEYKGEAFDIFRDERDMALTLYNSLNPDEVAAAVTTSSTRALQVGPAERNGNPDPYIGAYDYSPFEKGLKYADMSEEAKSYLMLLMKEYVYNLNQNFADSWWNDIDEHIDETYFVWIDNVDKPTLTSQFYYRIYNKYLWVEFNTEDVTGANQNNMEDWNHIHSITRIPNNPSTGNGGDYGKFAALQLNKGIQTMYDHYSMAAHHASNKLKLDYVTVGNDHYHSAHGHTH</sequence>
<evidence type="ECO:0000313" key="2">
    <source>
        <dbReference type="Proteomes" id="UP000199021"/>
    </source>
</evidence>
<gene>
    <name evidence="1" type="ORF">SAMN05444359_10721</name>
</gene>
<dbReference type="Proteomes" id="UP000199021">
    <property type="component" value="Unassembled WGS sequence"/>
</dbReference>
<proteinExistence type="predicted"/>
<dbReference type="OrthoDB" id="581140at2"/>
<protein>
    <recommendedName>
        <fullName evidence="3">DUF3500 domain-containing protein</fullName>
    </recommendedName>
</protein>
<keyword evidence="2" id="KW-1185">Reference proteome</keyword>
<dbReference type="PANTHER" id="PTHR37489:SF1">
    <property type="entry name" value="DUF3500 DOMAIN-CONTAINING PROTEIN"/>
    <property type="match status" value="1"/>
</dbReference>
<accession>A0A1H9EBZ0</accession>